<protein>
    <submittedName>
        <fullName evidence="2">DUF1269 domain-containing protein</fullName>
    </submittedName>
</protein>
<reference evidence="3 4" key="1">
    <citation type="journal article" date="2014" name="Genome Announc.">
        <title>Draft Genome Sequence of the Haloacid-Degrading Burkholderia caribensis Strain MBA4.</title>
        <authorList>
            <person name="Pan Y."/>
            <person name="Kong K.F."/>
            <person name="Tsang J.S."/>
        </authorList>
    </citation>
    <scope>NUCLEOTIDE SEQUENCE [LARGE SCALE GENOMIC DNA]</scope>
    <source>
        <strain evidence="3 4">852011</strain>
    </source>
</reference>
<keyword evidence="1" id="KW-0812">Transmembrane</keyword>
<proteinExistence type="predicted"/>
<evidence type="ECO:0000256" key="1">
    <source>
        <dbReference type="SAM" id="Phobius"/>
    </source>
</evidence>
<reference evidence="2 5" key="3">
    <citation type="submission" date="2024-01" db="EMBL/GenBank/DDBJ databases">
        <title>The diversity of rhizobia nodulating Mimosa spp. in eleven states of Brazil covering several biomes is determined by host plant, location, and edaphic factors.</title>
        <authorList>
            <person name="Rouws L."/>
            <person name="Barauna A."/>
            <person name="Beukes C."/>
            <person name="De Faria S.M."/>
            <person name="Gross E."/>
            <person name="Dos Reis Junior F.B."/>
            <person name="Simon M."/>
            <person name="Maluk M."/>
            <person name="Odee D.W."/>
            <person name="Kenicer G."/>
            <person name="Young J.P.W."/>
            <person name="Reis V.M."/>
            <person name="Zilli J."/>
            <person name="James E.K."/>
        </authorList>
    </citation>
    <scope>NUCLEOTIDE SEQUENCE [LARGE SCALE GENOMIC DNA]</scope>
    <source>
        <strain evidence="2 5">JHI1651</strain>
    </source>
</reference>
<reference evidence="3" key="2">
    <citation type="submission" date="2016-06" db="EMBL/GenBank/DDBJ databases">
        <authorList>
            <person name="Huang P."/>
            <person name="Jiang X."/>
            <person name="Liu X."/>
        </authorList>
    </citation>
    <scope>NUCLEOTIDE SEQUENCE</scope>
    <source>
        <strain evidence="3">852011</strain>
    </source>
</reference>
<dbReference type="EMBL" id="JAYLVJ010000019">
    <property type="protein sequence ID" value="MEO1755711.1"/>
    <property type="molecule type" value="Genomic_DNA"/>
</dbReference>
<accession>A0A9Q6S4D7</accession>
<dbReference type="Proteomes" id="UP001462961">
    <property type="component" value="Unassembled WGS sequence"/>
</dbReference>
<feature type="transmembrane region" description="Helical" evidence="1">
    <location>
        <begin position="91"/>
        <end position="112"/>
    </location>
</feature>
<organism evidence="3 4">
    <name type="scientific">Paraburkholderia caribensis</name>
    <dbReference type="NCBI Taxonomy" id="75105"/>
    <lineage>
        <taxon>Bacteria</taxon>
        <taxon>Pseudomonadati</taxon>
        <taxon>Pseudomonadota</taxon>
        <taxon>Betaproteobacteria</taxon>
        <taxon>Burkholderiales</taxon>
        <taxon>Burkholderiaceae</taxon>
        <taxon>Paraburkholderia</taxon>
    </lineage>
</organism>
<gene>
    <name evidence="3" type="ORF">A9O66_17940</name>
    <name evidence="2" type="ORF">VOI32_17435</name>
</gene>
<name>A0A9Q6S4D7_9BURK</name>
<evidence type="ECO:0000313" key="2">
    <source>
        <dbReference type="EMBL" id="MEO1755711.1"/>
    </source>
</evidence>
<keyword evidence="5" id="KW-1185">Reference proteome</keyword>
<sequence length="169" mass="18350">MRRVYFLLPDPDVARTVVGEMVRGGIERRHIHLVANQDIALDELPEAPLVENSEIKEIVARGIAAGAVVGTIAGLAAMMLLPIGVTVAGGAVLALTLAGVGFGEWLSTTLGIEEAGERYRHFIDAIRRGCVLLIVETRDKHLELVERIVQDHPRCLLYGSTDHGVMVIR</sequence>
<dbReference type="RefSeq" id="WP_060606282.1">
    <property type="nucleotide sequence ID" value="NZ_CADFFM010000004.1"/>
</dbReference>
<evidence type="ECO:0000313" key="5">
    <source>
        <dbReference type="Proteomes" id="UP001462961"/>
    </source>
</evidence>
<dbReference type="EMBL" id="CP015959">
    <property type="protein sequence ID" value="QLB64378.1"/>
    <property type="molecule type" value="Genomic_DNA"/>
</dbReference>
<feature type="transmembrane region" description="Helical" evidence="1">
    <location>
        <begin position="63"/>
        <end position="85"/>
    </location>
</feature>
<dbReference type="AlphaFoldDB" id="A0A9Q6S4D7"/>
<evidence type="ECO:0000313" key="3">
    <source>
        <dbReference type="EMBL" id="QLB64378.1"/>
    </source>
</evidence>
<keyword evidence="1" id="KW-1133">Transmembrane helix</keyword>
<keyword evidence="1" id="KW-0472">Membrane</keyword>
<dbReference type="Proteomes" id="UP000509548">
    <property type="component" value="Chromosome 2"/>
</dbReference>
<evidence type="ECO:0000313" key="4">
    <source>
        <dbReference type="Proteomes" id="UP000509548"/>
    </source>
</evidence>